<sequence length="161" mass="17731">MNGKKTISFEQFLTINSNLVLISDTWADLWALIFYTGLSAGRLLDLRYVDIEAGSIVIRKQGRLKALRVESSPPVVAMIARRRERYPEDVFLFQSHSNRVKYQCCPVSVIAFNAALRQAAKSLPGVNVSSSSARKVSDLLIASATRQQVADVIGGGCEDNL</sequence>
<evidence type="ECO:0000256" key="1">
    <source>
        <dbReference type="ARBA" id="ARBA00023172"/>
    </source>
</evidence>
<dbReference type="SUPFAM" id="SSF56349">
    <property type="entry name" value="DNA breaking-rejoining enzymes"/>
    <property type="match status" value="1"/>
</dbReference>
<gene>
    <name evidence="2" type="ORF">PIK62_08265</name>
</gene>
<proteinExistence type="predicted"/>
<reference evidence="2 3" key="1">
    <citation type="submission" date="2023-01" db="EMBL/GenBank/DDBJ databases">
        <authorList>
            <person name="Dale J."/>
        </authorList>
    </citation>
    <scope>NUCLEOTIDE SEQUENCE [LARGE SCALE GENOMIC DNA]</scope>
    <source>
        <strain evidence="2 3">2022EL-01098</strain>
    </source>
</reference>
<dbReference type="InterPro" id="IPR013762">
    <property type="entry name" value="Integrase-like_cat_sf"/>
</dbReference>
<evidence type="ECO:0008006" key="4">
    <source>
        <dbReference type="Google" id="ProtNLM"/>
    </source>
</evidence>
<evidence type="ECO:0000313" key="3">
    <source>
        <dbReference type="Proteomes" id="UP001221816"/>
    </source>
</evidence>
<accession>A0ABT5CMC3</accession>
<name>A0ABT5CMC3_9ENTR</name>
<protein>
    <recommendedName>
        <fullName evidence="4">Site-specific integrase</fullName>
    </recommendedName>
</protein>
<dbReference type="Gene3D" id="1.10.443.10">
    <property type="entry name" value="Intergrase catalytic core"/>
    <property type="match status" value="1"/>
</dbReference>
<comment type="caution">
    <text evidence="2">The sequence shown here is derived from an EMBL/GenBank/DDBJ whole genome shotgun (WGS) entry which is preliminary data.</text>
</comment>
<keyword evidence="3" id="KW-1185">Reference proteome</keyword>
<evidence type="ECO:0000313" key="2">
    <source>
        <dbReference type="EMBL" id="MDC0692641.1"/>
    </source>
</evidence>
<dbReference type="Proteomes" id="UP001221816">
    <property type="component" value="Unassembled WGS sequence"/>
</dbReference>
<dbReference type="EMBL" id="JAQNDI010000004">
    <property type="protein sequence ID" value="MDC0692641.1"/>
    <property type="molecule type" value="Genomic_DNA"/>
</dbReference>
<keyword evidence="1" id="KW-0233">DNA recombination</keyword>
<organism evidence="2 3">
    <name type="scientific">Klebsiella pasteurii</name>
    <dbReference type="NCBI Taxonomy" id="2587529"/>
    <lineage>
        <taxon>Bacteria</taxon>
        <taxon>Pseudomonadati</taxon>
        <taxon>Pseudomonadota</taxon>
        <taxon>Gammaproteobacteria</taxon>
        <taxon>Enterobacterales</taxon>
        <taxon>Enterobacteriaceae</taxon>
        <taxon>Klebsiella/Raoultella group</taxon>
        <taxon>Klebsiella</taxon>
    </lineage>
</organism>
<dbReference type="InterPro" id="IPR011010">
    <property type="entry name" value="DNA_brk_join_enz"/>
</dbReference>